<reference evidence="1 2" key="1">
    <citation type="journal article" date="2018" name="Mol. Biol. Evol.">
        <title>Broad Genomic Sampling Reveals a Smut Pathogenic Ancestry of the Fungal Clade Ustilaginomycotina.</title>
        <authorList>
            <person name="Kijpornyongpan T."/>
            <person name="Mondo S.J."/>
            <person name="Barry K."/>
            <person name="Sandor L."/>
            <person name="Lee J."/>
            <person name="Lipzen A."/>
            <person name="Pangilinan J."/>
            <person name="LaButti K."/>
            <person name="Hainaut M."/>
            <person name="Henrissat B."/>
            <person name="Grigoriev I.V."/>
            <person name="Spatafora J.W."/>
            <person name="Aime M.C."/>
        </authorList>
    </citation>
    <scope>NUCLEOTIDE SEQUENCE [LARGE SCALE GENOMIC DNA]</scope>
    <source>
        <strain evidence="1 2">SA 807</strain>
    </source>
</reference>
<evidence type="ECO:0000313" key="2">
    <source>
        <dbReference type="Proteomes" id="UP000245626"/>
    </source>
</evidence>
<accession>A0ACD0NNV0</accession>
<organism evidence="1 2">
    <name type="scientific">Violaceomyces palustris</name>
    <dbReference type="NCBI Taxonomy" id="1673888"/>
    <lineage>
        <taxon>Eukaryota</taxon>
        <taxon>Fungi</taxon>
        <taxon>Dikarya</taxon>
        <taxon>Basidiomycota</taxon>
        <taxon>Ustilaginomycotina</taxon>
        <taxon>Ustilaginomycetes</taxon>
        <taxon>Violaceomycetales</taxon>
        <taxon>Violaceomycetaceae</taxon>
        <taxon>Violaceomyces</taxon>
    </lineage>
</organism>
<proteinExistence type="predicted"/>
<dbReference type="Proteomes" id="UP000245626">
    <property type="component" value="Unassembled WGS sequence"/>
</dbReference>
<dbReference type="EMBL" id="KZ820413">
    <property type="protein sequence ID" value="PWN47507.1"/>
    <property type="molecule type" value="Genomic_DNA"/>
</dbReference>
<name>A0ACD0NNV0_9BASI</name>
<protein>
    <submittedName>
        <fullName evidence="1">Uncharacterized protein</fullName>
    </submittedName>
</protein>
<sequence>MSNPTYSISSSSSSRYPISNPLPPSSLNPYAIARFQSHASTSSTAQHDTEVAFAELELLSQNQRKLASLTTRMTSILSGFDKRLVKLEASILPIHKSTQKLTKMSDNIDLTLATLNKTLGHYDVVIDEQPIIKAGPSVRDTNPYMDCISRIIKGLEYLKKSDLKSQEGVMKKMYDLIELGARNLTDVVRDWVTADSEAIDASEYQIRNIPYPVLSPPTQEAIIPIFNYLSTLPVHPRSSYSPLPACLSIYASIRANYLDHCLSPVYKKVQDYATERIGVGSVGAGMVNAWSGGGDDDDGGVSYRRGQAGVKEMLDVTCALLENDRTMLYSLLVTANVSGDAIIQVATFSQLTGQPLRALNDLLTTLHSHVRRNFATHTLFLFDLIGSLSSVVLNGRLDSLLRYLEPPAGSGGRSAYSFTKAELDLNLGSNLVNEVLDAYNRFKSMAMQIFPRFIEDIKLMPSKRELEVPSTSVNEITYTGIGFMRDVVEYSDVISPLLKTLGQGSWMMSSNAAPVLSLGIDVDDESSARNRGIVGDYLNDVLATVLGALESRSRAIRQPSTASIFLLNNIGHLNRGLKAPLAGSGATRDPADACILSNVLGTVGEQLISGAMRSANTAYLDAWGPVISPLMEDGGGLTSNSTNPSSLLSSNVTSTTSTTTTSRLLGGSSNEKNSIKERFTKFSDSLEDLERLHRAYPFSKEDTELKQKLRSEVTRLVLPLYKRFLAKYRNVDFSKNPSKYIRFTEAEVEERIEFMLR</sequence>
<evidence type="ECO:0000313" key="1">
    <source>
        <dbReference type="EMBL" id="PWN47507.1"/>
    </source>
</evidence>
<gene>
    <name evidence="1" type="ORF">IE53DRAFT_247186</name>
</gene>
<keyword evidence="2" id="KW-1185">Reference proteome</keyword>